<name>A0ACC2XD56_9TREE</name>
<protein>
    <submittedName>
        <fullName evidence="1">Uncharacterized protein</fullName>
    </submittedName>
</protein>
<evidence type="ECO:0000313" key="2">
    <source>
        <dbReference type="Proteomes" id="UP001234202"/>
    </source>
</evidence>
<gene>
    <name evidence="1" type="ORF">QFC24_004558</name>
</gene>
<dbReference type="Proteomes" id="UP001234202">
    <property type="component" value="Unassembled WGS sequence"/>
</dbReference>
<sequence length="318" mass="34455">MSAALTRAPIQIVQSAWKRIAPLELADNSWDNVSVSSFSFLQTRRWAEAEAKVGVMIEAPFPKKDARKVLLTIDLTIDVCKEALAMPDCSLVVSYHPPIFSGLKSLTMGNTLQASLLKLAASGISVFSPHTSLDSIDGGINTWLASPFSANTSSIKPIQPKFTDSASVPSNLCSHSQAGMGRLITFADDKGLELDEVIDKVKQLLGLKFIQLGRPAPSSPAPRRIQSIAICAGSGASLFKGVNADCYFTGEMGHHDTLSLTQKGKSVIACNHTNTERPYLKDVLKDWLNKELDAEEAENGKSWQVVVSEMDRDPLEVV</sequence>
<dbReference type="EMBL" id="JASBWV010000016">
    <property type="protein sequence ID" value="KAJ9121975.1"/>
    <property type="molecule type" value="Genomic_DNA"/>
</dbReference>
<reference evidence="1" key="1">
    <citation type="submission" date="2023-04" db="EMBL/GenBank/DDBJ databases">
        <title>Draft Genome sequencing of Naganishia species isolated from polar environments using Oxford Nanopore Technology.</title>
        <authorList>
            <person name="Leo P."/>
            <person name="Venkateswaran K."/>
        </authorList>
    </citation>
    <scope>NUCLEOTIDE SEQUENCE</scope>
    <source>
        <strain evidence="1">DBVPG 5303</strain>
    </source>
</reference>
<evidence type="ECO:0000313" key="1">
    <source>
        <dbReference type="EMBL" id="KAJ9121975.1"/>
    </source>
</evidence>
<keyword evidence="2" id="KW-1185">Reference proteome</keyword>
<comment type="caution">
    <text evidence="1">The sequence shown here is derived from an EMBL/GenBank/DDBJ whole genome shotgun (WGS) entry which is preliminary data.</text>
</comment>
<organism evidence="1 2">
    <name type="scientific">Naganishia onofrii</name>
    <dbReference type="NCBI Taxonomy" id="1851511"/>
    <lineage>
        <taxon>Eukaryota</taxon>
        <taxon>Fungi</taxon>
        <taxon>Dikarya</taxon>
        <taxon>Basidiomycota</taxon>
        <taxon>Agaricomycotina</taxon>
        <taxon>Tremellomycetes</taxon>
        <taxon>Filobasidiales</taxon>
        <taxon>Filobasidiaceae</taxon>
        <taxon>Naganishia</taxon>
    </lineage>
</organism>
<proteinExistence type="predicted"/>
<accession>A0ACC2XD56</accession>